<sequence>MKFQLLTLALFLTVVMSIGATPINLVKNERSAMNPLTKMIRQNCGCGNTGVDQPCPGSGMCINGICTVAYTCKTKR</sequence>
<reference evidence="2" key="1">
    <citation type="submission" date="2021-09" db="EMBL/GenBank/DDBJ databases">
        <title>Integrating Venom Peptide Libraries into a Phylogenetic and Broader Biological Framework.</title>
        <authorList>
            <person name="Watkins M."/>
            <person name="Chase K."/>
            <person name="Safavi-Hemami H."/>
            <person name="Olivera B.M."/>
        </authorList>
    </citation>
    <scope>NUCLEOTIDE SEQUENCE</scope>
    <source>
        <tissue evidence="2">Venom duct</tissue>
    </source>
</reference>
<proteinExistence type="evidence at transcript level"/>
<feature type="chain" id="PRO_5037777582" evidence="1">
    <location>
        <begin position="21"/>
        <end position="76"/>
    </location>
</feature>
<evidence type="ECO:0000256" key="1">
    <source>
        <dbReference type="SAM" id="SignalP"/>
    </source>
</evidence>
<evidence type="ECO:0000313" key="2">
    <source>
        <dbReference type="EMBL" id="UCR73918.1"/>
    </source>
</evidence>
<dbReference type="AlphaFoldDB" id="A0A976QQN8"/>
<dbReference type="EMBL" id="OK247642">
    <property type="protein sequence ID" value="UCR73918.1"/>
    <property type="molecule type" value="mRNA"/>
</dbReference>
<accession>A0A976QQN8</accession>
<organism evidence="2">
    <name type="scientific">Turris hidalgoi</name>
    <dbReference type="NCBI Taxonomy" id="1566138"/>
    <lineage>
        <taxon>Eukaryota</taxon>
        <taxon>Metazoa</taxon>
        <taxon>Spiralia</taxon>
        <taxon>Lophotrochozoa</taxon>
        <taxon>Mollusca</taxon>
        <taxon>Gastropoda</taxon>
        <taxon>Caenogastropoda</taxon>
        <taxon>Neogastropoda</taxon>
        <taxon>Conoidea</taxon>
        <taxon>Turridae</taxon>
        <taxon>Turris</taxon>
    </lineage>
</organism>
<feature type="signal peptide" evidence="1">
    <location>
        <begin position="1"/>
        <end position="20"/>
    </location>
</feature>
<name>A0A976QQN8_9CAEN</name>
<keyword evidence="1" id="KW-0732">Signal</keyword>
<protein>
    <submittedName>
        <fullName evidence="2">Venom peptide Thd9.2</fullName>
    </submittedName>
</protein>